<dbReference type="Proteomes" id="UP001589894">
    <property type="component" value="Unassembled WGS sequence"/>
</dbReference>
<dbReference type="Gene3D" id="1.10.1470.10">
    <property type="entry name" value="YjbJ"/>
    <property type="match status" value="1"/>
</dbReference>
<dbReference type="RefSeq" id="WP_377339947.1">
    <property type="nucleotide sequence ID" value="NZ_JBHLUE010000012.1"/>
</dbReference>
<dbReference type="Pfam" id="PF05532">
    <property type="entry name" value="CsbD"/>
    <property type="match status" value="1"/>
</dbReference>
<protein>
    <submittedName>
        <fullName evidence="4">CsbD family protein</fullName>
    </submittedName>
</protein>
<feature type="region of interest" description="Disordered" evidence="2">
    <location>
        <begin position="1"/>
        <end position="64"/>
    </location>
</feature>
<proteinExistence type="inferred from homology"/>
<gene>
    <name evidence="4" type="ORF">ACFFHU_16710</name>
</gene>
<name>A0ABV6NYA5_9ACTN</name>
<feature type="compositionally biased region" description="Basic and acidic residues" evidence="2">
    <location>
        <begin position="7"/>
        <end position="24"/>
    </location>
</feature>
<dbReference type="EMBL" id="JBHLUE010000012">
    <property type="protein sequence ID" value="MFC0565767.1"/>
    <property type="molecule type" value="Genomic_DNA"/>
</dbReference>
<keyword evidence="5" id="KW-1185">Reference proteome</keyword>
<dbReference type="InterPro" id="IPR008462">
    <property type="entry name" value="CsbD"/>
</dbReference>
<feature type="compositionally biased region" description="Basic and acidic residues" evidence="2">
    <location>
        <begin position="36"/>
        <end position="64"/>
    </location>
</feature>
<evidence type="ECO:0000313" key="5">
    <source>
        <dbReference type="Proteomes" id="UP001589894"/>
    </source>
</evidence>
<comment type="similarity">
    <text evidence="1">Belongs to the UPF0337 (CsbD) family.</text>
</comment>
<sequence length="64" mass="6851">MSFADKISNKIDELKGAGKEKVGDATDNESLQAEGATDRTEAQTKQAGEHLKDAGRDVRDAFKG</sequence>
<reference evidence="4 5" key="1">
    <citation type="submission" date="2024-09" db="EMBL/GenBank/DDBJ databases">
        <authorList>
            <person name="Sun Q."/>
            <person name="Mori K."/>
        </authorList>
    </citation>
    <scope>NUCLEOTIDE SEQUENCE [LARGE SCALE GENOMIC DNA]</scope>
    <source>
        <strain evidence="4 5">TBRC 2205</strain>
    </source>
</reference>
<evidence type="ECO:0000256" key="1">
    <source>
        <dbReference type="ARBA" id="ARBA00009129"/>
    </source>
</evidence>
<feature type="domain" description="CsbD-like" evidence="3">
    <location>
        <begin position="5"/>
        <end position="56"/>
    </location>
</feature>
<evidence type="ECO:0000256" key="2">
    <source>
        <dbReference type="SAM" id="MobiDB-lite"/>
    </source>
</evidence>
<organism evidence="4 5">
    <name type="scientific">Plantactinospora siamensis</name>
    <dbReference type="NCBI Taxonomy" id="555372"/>
    <lineage>
        <taxon>Bacteria</taxon>
        <taxon>Bacillati</taxon>
        <taxon>Actinomycetota</taxon>
        <taxon>Actinomycetes</taxon>
        <taxon>Micromonosporales</taxon>
        <taxon>Micromonosporaceae</taxon>
        <taxon>Plantactinospora</taxon>
    </lineage>
</organism>
<accession>A0ABV6NYA5</accession>
<evidence type="ECO:0000313" key="4">
    <source>
        <dbReference type="EMBL" id="MFC0565767.1"/>
    </source>
</evidence>
<dbReference type="SUPFAM" id="SSF69047">
    <property type="entry name" value="Hypothetical protein YjbJ"/>
    <property type="match status" value="1"/>
</dbReference>
<evidence type="ECO:0000259" key="3">
    <source>
        <dbReference type="Pfam" id="PF05532"/>
    </source>
</evidence>
<comment type="caution">
    <text evidence="4">The sequence shown here is derived from an EMBL/GenBank/DDBJ whole genome shotgun (WGS) entry which is preliminary data.</text>
</comment>
<dbReference type="InterPro" id="IPR036629">
    <property type="entry name" value="YjbJ_sf"/>
</dbReference>